<dbReference type="Gene3D" id="3.40.190.10">
    <property type="entry name" value="Periplasmic binding protein-like II"/>
    <property type="match status" value="2"/>
</dbReference>
<evidence type="ECO:0000313" key="10">
    <source>
        <dbReference type="EMBL" id="MBB5050336.1"/>
    </source>
</evidence>
<dbReference type="InterPro" id="IPR050962">
    <property type="entry name" value="Phosphate-bind_PstS"/>
</dbReference>
<dbReference type="SUPFAM" id="SSF53850">
    <property type="entry name" value="Periplasmic binding protein-like II"/>
    <property type="match status" value="1"/>
</dbReference>
<dbReference type="PIRSF" id="PIRSF002756">
    <property type="entry name" value="PstS"/>
    <property type="match status" value="1"/>
</dbReference>
<evidence type="ECO:0000256" key="8">
    <source>
        <dbReference type="SAM" id="SignalP"/>
    </source>
</evidence>
<evidence type="ECO:0000256" key="2">
    <source>
        <dbReference type="ARBA" id="ARBA00008725"/>
    </source>
</evidence>
<sequence>MNFIKTAVVAGLVAASTSAFAADITGAGATFPFPLYSKWADAYKKETGNGLNYQSIGSGAGIKQIQAKTVTFGASDMPLKPEQLEKDGLIQWPQAMGALVPVVNLEGIKPGELVFSGELLGDIYLGKVKTWNDPAIAKLNPKLKLPSDAITVVRRSDGSGTTFIWTDYLSKVNTEWKAKVGAGTAVEWPTGVGAKGNEGVAGNVSQTKNSIGYVEYAYAKQNKLTYGGVINKAGKTVQPTVASFQAAASNADWVGSKNYYVILTDQPGEASWPITGATFILMYKTPVDKAASAEAIKFFTWAFEKGDKLAEELDYIPMPDSVVKQIEKTWSADIKS</sequence>
<evidence type="ECO:0000256" key="3">
    <source>
        <dbReference type="ARBA" id="ARBA00011529"/>
    </source>
</evidence>
<dbReference type="AlphaFoldDB" id="A0A840N0T0"/>
<keyword evidence="8" id="KW-0732">Signal</keyword>
<keyword evidence="5 7" id="KW-0813">Transport</keyword>
<dbReference type="GO" id="GO:0043190">
    <property type="term" value="C:ATP-binding cassette (ABC) transporter complex"/>
    <property type="evidence" value="ECO:0007669"/>
    <property type="project" value="InterPro"/>
</dbReference>
<dbReference type="InterPro" id="IPR005673">
    <property type="entry name" value="ABC_phos-bd_PstS"/>
</dbReference>
<comment type="similarity">
    <text evidence="2 7">Belongs to the PstS family.</text>
</comment>
<dbReference type="GO" id="GO:0035435">
    <property type="term" value="P:phosphate ion transmembrane transport"/>
    <property type="evidence" value="ECO:0007669"/>
    <property type="project" value="InterPro"/>
</dbReference>
<name>A0A840N0T0_9BRAD</name>
<accession>A0A840N0T0</accession>
<evidence type="ECO:0000256" key="6">
    <source>
        <dbReference type="ARBA" id="ARBA00022592"/>
    </source>
</evidence>
<dbReference type="PANTHER" id="PTHR42996">
    <property type="entry name" value="PHOSPHATE-BINDING PROTEIN PSTS"/>
    <property type="match status" value="1"/>
</dbReference>
<feature type="chain" id="PRO_5032394828" description="Phosphate-binding protein PstS" evidence="8">
    <location>
        <begin position="22"/>
        <end position="336"/>
    </location>
</feature>
<reference evidence="10 11" key="1">
    <citation type="submission" date="2020-08" db="EMBL/GenBank/DDBJ databases">
        <title>Genomic Encyclopedia of Type Strains, Phase IV (KMG-IV): sequencing the most valuable type-strain genomes for metagenomic binning, comparative biology and taxonomic classification.</title>
        <authorList>
            <person name="Goeker M."/>
        </authorList>
    </citation>
    <scope>NUCLEOTIDE SEQUENCE [LARGE SCALE GENOMIC DNA]</scope>
    <source>
        <strain evidence="10 11">DSM 17498</strain>
    </source>
</reference>
<dbReference type="EMBL" id="JACHIJ010000001">
    <property type="protein sequence ID" value="MBB5050336.1"/>
    <property type="molecule type" value="Genomic_DNA"/>
</dbReference>
<keyword evidence="6 7" id="KW-0592">Phosphate transport</keyword>
<dbReference type="NCBIfam" id="TIGR00975">
    <property type="entry name" value="3a0107s03"/>
    <property type="match status" value="1"/>
</dbReference>
<dbReference type="PANTHER" id="PTHR42996:SF1">
    <property type="entry name" value="PHOSPHATE-BINDING PROTEIN PSTS"/>
    <property type="match status" value="1"/>
</dbReference>
<feature type="signal peptide" evidence="8">
    <location>
        <begin position="1"/>
        <end position="21"/>
    </location>
</feature>
<comment type="subunit">
    <text evidence="3 7">The complex is composed of two ATP-binding proteins (PstB), two transmembrane proteins (PstC and PstA) and a solute-binding protein (PstS).</text>
</comment>
<comment type="function">
    <text evidence="1 7">Part of the ABC transporter complex PstSACB involved in phosphate import.</text>
</comment>
<dbReference type="Proteomes" id="UP000521227">
    <property type="component" value="Unassembled WGS sequence"/>
</dbReference>
<gene>
    <name evidence="10" type="ORF">HNQ36_000284</name>
</gene>
<evidence type="ECO:0000259" key="9">
    <source>
        <dbReference type="Pfam" id="PF12849"/>
    </source>
</evidence>
<dbReference type="GO" id="GO:0042301">
    <property type="term" value="F:phosphate ion binding"/>
    <property type="evidence" value="ECO:0007669"/>
    <property type="project" value="InterPro"/>
</dbReference>
<evidence type="ECO:0000256" key="4">
    <source>
        <dbReference type="ARBA" id="ARBA00021889"/>
    </source>
</evidence>
<proteinExistence type="inferred from homology"/>
<protein>
    <recommendedName>
        <fullName evidence="4 7">Phosphate-binding protein PstS</fullName>
    </recommendedName>
</protein>
<dbReference type="RefSeq" id="WP_184082173.1">
    <property type="nucleotide sequence ID" value="NZ_JACHIJ010000001.1"/>
</dbReference>
<dbReference type="NCBIfam" id="NF008171">
    <property type="entry name" value="PRK10918.1"/>
    <property type="match status" value="1"/>
</dbReference>
<dbReference type="CDD" id="cd13565">
    <property type="entry name" value="PBP2_PstS"/>
    <property type="match status" value="1"/>
</dbReference>
<feature type="domain" description="PBP" evidence="9">
    <location>
        <begin position="17"/>
        <end position="303"/>
    </location>
</feature>
<dbReference type="Pfam" id="PF12849">
    <property type="entry name" value="PBP_like_2"/>
    <property type="match status" value="1"/>
</dbReference>
<evidence type="ECO:0000313" key="11">
    <source>
        <dbReference type="Proteomes" id="UP000521227"/>
    </source>
</evidence>
<dbReference type="InterPro" id="IPR024370">
    <property type="entry name" value="PBP_domain"/>
</dbReference>
<comment type="caution">
    <text evidence="10">The sequence shown here is derived from an EMBL/GenBank/DDBJ whole genome shotgun (WGS) entry which is preliminary data.</text>
</comment>
<evidence type="ECO:0000256" key="5">
    <source>
        <dbReference type="ARBA" id="ARBA00022448"/>
    </source>
</evidence>
<evidence type="ECO:0000256" key="1">
    <source>
        <dbReference type="ARBA" id="ARBA00002841"/>
    </source>
</evidence>
<evidence type="ECO:0000256" key="7">
    <source>
        <dbReference type="PIRNR" id="PIRNR002756"/>
    </source>
</evidence>
<organism evidence="10 11">
    <name type="scientific">Afipia massiliensis</name>
    <dbReference type="NCBI Taxonomy" id="211460"/>
    <lineage>
        <taxon>Bacteria</taxon>
        <taxon>Pseudomonadati</taxon>
        <taxon>Pseudomonadota</taxon>
        <taxon>Alphaproteobacteria</taxon>
        <taxon>Hyphomicrobiales</taxon>
        <taxon>Nitrobacteraceae</taxon>
        <taxon>Afipia</taxon>
    </lineage>
</organism>